<organism evidence="1 2">
    <name type="scientific">Gelidibacter maritimus</name>
    <dbReference type="NCBI Taxonomy" id="2761487"/>
    <lineage>
        <taxon>Bacteria</taxon>
        <taxon>Pseudomonadati</taxon>
        <taxon>Bacteroidota</taxon>
        <taxon>Flavobacteriia</taxon>
        <taxon>Flavobacteriales</taxon>
        <taxon>Flavobacteriaceae</taxon>
        <taxon>Gelidibacter</taxon>
    </lineage>
</organism>
<dbReference type="RefSeq" id="WP_182202349.1">
    <property type="nucleotide sequence ID" value="NZ_JACGLT010000002.1"/>
</dbReference>
<evidence type="ECO:0000313" key="2">
    <source>
        <dbReference type="Proteomes" id="UP000541857"/>
    </source>
</evidence>
<dbReference type="AlphaFoldDB" id="A0A7W2M2T9"/>
<comment type="caution">
    <text evidence="1">The sequence shown here is derived from an EMBL/GenBank/DDBJ whole genome shotgun (WGS) entry which is preliminary data.</text>
</comment>
<dbReference type="EMBL" id="JACGLT010000002">
    <property type="protein sequence ID" value="MBA6151625.1"/>
    <property type="molecule type" value="Genomic_DNA"/>
</dbReference>
<gene>
    <name evidence="1" type="ORF">H3Z82_02680</name>
</gene>
<proteinExistence type="predicted"/>
<reference evidence="1 2" key="1">
    <citation type="submission" date="2020-07" db="EMBL/GenBank/DDBJ databases">
        <title>Bacterium isolated from marine sediment.</title>
        <authorList>
            <person name="Shang D."/>
        </authorList>
    </citation>
    <scope>NUCLEOTIDE SEQUENCE [LARGE SCALE GENOMIC DNA]</scope>
    <source>
        <strain evidence="1 2">F6074</strain>
    </source>
</reference>
<keyword evidence="2" id="KW-1185">Reference proteome</keyword>
<dbReference type="Proteomes" id="UP000541857">
    <property type="component" value="Unassembled WGS sequence"/>
</dbReference>
<name>A0A7W2M2T9_9FLAO</name>
<evidence type="ECO:0000313" key="1">
    <source>
        <dbReference type="EMBL" id="MBA6151625.1"/>
    </source>
</evidence>
<protein>
    <submittedName>
        <fullName evidence="1">Uncharacterized protein</fullName>
    </submittedName>
</protein>
<accession>A0A7W2M2T9</accession>
<sequence>MLNVFQTDCKSKSKIYSNKSVAAVRVANITTINTQDEAFNLKEVGFGGVARCWYSKTLSISSVHRTGKIMVSQTLQNNEWAVSDEMAL</sequence>